<comment type="caution">
    <text evidence="1">The sequence shown here is derived from an EMBL/GenBank/DDBJ whole genome shotgun (WGS) entry which is preliminary data.</text>
</comment>
<dbReference type="EMBL" id="BAABDQ010000001">
    <property type="protein sequence ID" value="GAA3529238.1"/>
    <property type="molecule type" value="Genomic_DNA"/>
</dbReference>
<organism evidence="1 2">
    <name type="scientific">Nonomuraea rosea</name>
    <dbReference type="NCBI Taxonomy" id="638574"/>
    <lineage>
        <taxon>Bacteria</taxon>
        <taxon>Bacillati</taxon>
        <taxon>Actinomycetota</taxon>
        <taxon>Actinomycetes</taxon>
        <taxon>Streptosporangiales</taxon>
        <taxon>Streptosporangiaceae</taxon>
        <taxon>Nonomuraea</taxon>
    </lineage>
</organism>
<sequence length="58" mass="6131">MPEEGKDPLGAQRAAEGLLEAFAGNLAALTDSLRKGACVQSDMPPEFRRPCTSDARAL</sequence>
<evidence type="ECO:0000313" key="2">
    <source>
        <dbReference type="Proteomes" id="UP001500630"/>
    </source>
</evidence>
<keyword evidence="2" id="KW-1185">Reference proteome</keyword>
<name>A0ABP6V5B5_9ACTN</name>
<accession>A0ABP6V5B5</accession>
<proteinExistence type="predicted"/>
<protein>
    <submittedName>
        <fullName evidence="1">Uncharacterized protein</fullName>
    </submittedName>
</protein>
<gene>
    <name evidence="1" type="ORF">GCM10022419_005150</name>
</gene>
<reference evidence="2" key="1">
    <citation type="journal article" date="2019" name="Int. J. Syst. Evol. Microbiol.">
        <title>The Global Catalogue of Microorganisms (GCM) 10K type strain sequencing project: providing services to taxonomists for standard genome sequencing and annotation.</title>
        <authorList>
            <consortium name="The Broad Institute Genomics Platform"/>
            <consortium name="The Broad Institute Genome Sequencing Center for Infectious Disease"/>
            <person name="Wu L."/>
            <person name="Ma J."/>
        </authorList>
    </citation>
    <scope>NUCLEOTIDE SEQUENCE [LARGE SCALE GENOMIC DNA]</scope>
    <source>
        <strain evidence="2">JCM 17326</strain>
    </source>
</reference>
<dbReference type="Proteomes" id="UP001500630">
    <property type="component" value="Unassembled WGS sequence"/>
</dbReference>
<evidence type="ECO:0000313" key="1">
    <source>
        <dbReference type="EMBL" id="GAA3529238.1"/>
    </source>
</evidence>